<evidence type="ECO:0000256" key="3">
    <source>
        <dbReference type="ARBA" id="ARBA00023163"/>
    </source>
</evidence>
<feature type="domain" description="HTH gntR-type" evidence="4">
    <location>
        <begin position="5"/>
        <end position="73"/>
    </location>
</feature>
<dbReference type="PROSITE" id="PS50949">
    <property type="entry name" value="HTH_GNTR"/>
    <property type="match status" value="1"/>
</dbReference>
<keyword evidence="3" id="KW-0804">Transcription</keyword>
<keyword evidence="1" id="KW-0805">Transcription regulation</keyword>
<gene>
    <name evidence="5" type="ORF">AF333_29505</name>
    <name evidence="6" type="ORF">SAMN04487909_11554</name>
</gene>
<dbReference type="Pfam" id="PF07729">
    <property type="entry name" value="FCD"/>
    <property type="match status" value="1"/>
</dbReference>
<dbReference type="InterPro" id="IPR011711">
    <property type="entry name" value="GntR_C"/>
</dbReference>
<dbReference type="RefSeq" id="WP_043067117.1">
    <property type="nucleotide sequence ID" value="NZ_BJOA01000179.1"/>
</dbReference>
<dbReference type="AlphaFoldDB" id="A0A0D1V1G5"/>
<dbReference type="SUPFAM" id="SSF48008">
    <property type="entry name" value="GntR ligand-binding domain-like"/>
    <property type="match status" value="1"/>
</dbReference>
<evidence type="ECO:0000313" key="5">
    <source>
        <dbReference type="EMBL" id="KON84105.1"/>
    </source>
</evidence>
<evidence type="ECO:0000313" key="8">
    <source>
        <dbReference type="Proteomes" id="UP000182836"/>
    </source>
</evidence>
<dbReference type="PATRIC" id="fig|47500.12.peg.1971"/>
<evidence type="ECO:0000256" key="2">
    <source>
        <dbReference type="ARBA" id="ARBA00023125"/>
    </source>
</evidence>
<dbReference type="Gene3D" id="1.20.120.530">
    <property type="entry name" value="GntR ligand-binding domain-like"/>
    <property type="match status" value="1"/>
</dbReference>
<dbReference type="STRING" id="47500.AF333_29505"/>
<reference evidence="6 8" key="2">
    <citation type="submission" date="2016-10" db="EMBL/GenBank/DDBJ databases">
        <authorList>
            <person name="de Groot N.N."/>
        </authorList>
    </citation>
    <scope>NUCLEOTIDE SEQUENCE [LARGE SCALE GENOMIC DNA]</scope>
    <source>
        <strain evidence="6 8">DSM 2895</strain>
    </source>
</reference>
<dbReference type="CDD" id="cd07377">
    <property type="entry name" value="WHTH_GntR"/>
    <property type="match status" value="1"/>
</dbReference>
<keyword evidence="6" id="KW-0670">Pyruvate</keyword>
<name>A0A0D1V1G5_ANEMI</name>
<keyword evidence="7" id="KW-1185">Reference proteome</keyword>
<dbReference type="Gene3D" id="1.10.10.10">
    <property type="entry name" value="Winged helix-like DNA-binding domain superfamily/Winged helix DNA-binding domain"/>
    <property type="match status" value="1"/>
</dbReference>
<sequence>MSLIKKSYQIVAEDLQKMIEEEILQPGERLKTIDKLAEHYGVGKSTIREALSQLKARGLITSRQGEGTFVRRDAAAALKELPTLPVSNLKELTHLLQVRKIIEGGCAEIAALAHDEQDETTLRDILNNMAISGDNEEMARIYDIQFHMAIAQATKNPFLKNMMESISGVMNYTIRDSRNLWVYSKDGSPKRLYQEHLEIFEAILSRDAKKARRVMEKHLDRVEKALDESLIK</sequence>
<evidence type="ECO:0000256" key="1">
    <source>
        <dbReference type="ARBA" id="ARBA00023015"/>
    </source>
</evidence>
<evidence type="ECO:0000259" key="4">
    <source>
        <dbReference type="PROSITE" id="PS50949"/>
    </source>
</evidence>
<dbReference type="Pfam" id="PF00392">
    <property type="entry name" value="GntR"/>
    <property type="match status" value="1"/>
</dbReference>
<keyword evidence="2" id="KW-0238">DNA-binding</keyword>
<dbReference type="Proteomes" id="UP000037269">
    <property type="component" value="Unassembled WGS sequence"/>
</dbReference>
<dbReference type="InterPro" id="IPR000524">
    <property type="entry name" value="Tscrpt_reg_HTH_GntR"/>
</dbReference>
<accession>A0A0D1V1G5</accession>
<dbReference type="InterPro" id="IPR008920">
    <property type="entry name" value="TF_FadR/GntR_C"/>
</dbReference>
<dbReference type="SUPFAM" id="SSF46785">
    <property type="entry name" value="Winged helix' DNA-binding domain"/>
    <property type="match status" value="1"/>
</dbReference>
<dbReference type="GeneID" id="42309269"/>
<dbReference type="SMART" id="SM00895">
    <property type="entry name" value="FCD"/>
    <property type="match status" value="1"/>
</dbReference>
<dbReference type="OrthoDB" id="214086at2"/>
<dbReference type="SMART" id="SM00345">
    <property type="entry name" value="HTH_GNTR"/>
    <property type="match status" value="1"/>
</dbReference>
<dbReference type="EMBL" id="LGUG01000013">
    <property type="protein sequence ID" value="KON84105.1"/>
    <property type="molecule type" value="Genomic_DNA"/>
</dbReference>
<dbReference type="GO" id="GO:0003700">
    <property type="term" value="F:DNA-binding transcription factor activity"/>
    <property type="evidence" value="ECO:0007669"/>
    <property type="project" value="InterPro"/>
</dbReference>
<proteinExistence type="predicted"/>
<dbReference type="GO" id="GO:0003677">
    <property type="term" value="F:DNA binding"/>
    <property type="evidence" value="ECO:0007669"/>
    <property type="project" value="UniProtKB-KW"/>
</dbReference>
<dbReference type="Proteomes" id="UP000182836">
    <property type="component" value="Unassembled WGS sequence"/>
</dbReference>
<dbReference type="EMBL" id="FNED01000015">
    <property type="protein sequence ID" value="SDJ29819.1"/>
    <property type="molecule type" value="Genomic_DNA"/>
</dbReference>
<reference evidence="5 7" key="1">
    <citation type="submission" date="2015-07" db="EMBL/GenBank/DDBJ databases">
        <title>Fjat-14205 dsm 2895.</title>
        <authorList>
            <person name="Liu B."/>
            <person name="Wang J."/>
            <person name="Zhu Y."/>
            <person name="Liu G."/>
            <person name="Chen Q."/>
            <person name="Chen Z."/>
            <person name="Lan J."/>
            <person name="Che J."/>
            <person name="Ge C."/>
            <person name="Shi H."/>
            <person name="Pan Z."/>
            <person name="Liu X."/>
        </authorList>
    </citation>
    <scope>NUCLEOTIDE SEQUENCE [LARGE SCALE GENOMIC DNA]</scope>
    <source>
        <strain evidence="5 7">DSM 2895</strain>
    </source>
</reference>
<evidence type="ECO:0000313" key="6">
    <source>
        <dbReference type="EMBL" id="SDJ29819.1"/>
    </source>
</evidence>
<dbReference type="InterPro" id="IPR036388">
    <property type="entry name" value="WH-like_DNA-bd_sf"/>
</dbReference>
<dbReference type="PRINTS" id="PR00035">
    <property type="entry name" value="HTHGNTR"/>
</dbReference>
<evidence type="ECO:0000313" key="7">
    <source>
        <dbReference type="Proteomes" id="UP000037269"/>
    </source>
</evidence>
<dbReference type="InterPro" id="IPR036390">
    <property type="entry name" value="WH_DNA-bd_sf"/>
</dbReference>
<dbReference type="PANTHER" id="PTHR43537:SF5">
    <property type="entry name" value="UXU OPERON TRANSCRIPTIONAL REGULATOR"/>
    <property type="match status" value="1"/>
</dbReference>
<dbReference type="PANTHER" id="PTHR43537">
    <property type="entry name" value="TRANSCRIPTIONAL REGULATOR, GNTR FAMILY"/>
    <property type="match status" value="1"/>
</dbReference>
<organism evidence="5 7">
    <name type="scientific">Aneurinibacillus migulanus</name>
    <name type="common">Bacillus migulanus</name>
    <dbReference type="NCBI Taxonomy" id="47500"/>
    <lineage>
        <taxon>Bacteria</taxon>
        <taxon>Bacillati</taxon>
        <taxon>Bacillota</taxon>
        <taxon>Bacilli</taxon>
        <taxon>Bacillales</taxon>
        <taxon>Paenibacillaceae</taxon>
        <taxon>Aneurinibacillus group</taxon>
        <taxon>Aneurinibacillus</taxon>
    </lineage>
</organism>
<protein>
    <submittedName>
        <fullName evidence="6">GntR family transcriptional regulator, transcriptional repressor for pyruvate dehydrogenase complex</fullName>
    </submittedName>
</protein>